<dbReference type="EMBL" id="CP045484">
    <property type="protein sequence ID" value="QGR17319.1"/>
    <property type="molecule type" value="Genomic_DNA"/>
</dbReference>
<accession>A0A650CHR8</accession>
<feature type="transmembrane region" description="Helical" evidence="1">
    <location>
        <begin position="132"/>
        <end position="157"/>
    </location>
</feature>
<reference evidence="3 4" key="1">
    <citation type="submission" date="2019-10" db="EMBL/GenBank/DDBJ databases">
        <title>Genome Sequences from Six Type Strain Members of the Archaeal Family Sulfolobaceae: Acidianus ambivalens, Acidianus infernus, Metallosphaera prunae, Stygiolobus azoricus, Sulfolobus metallicus, and Sulfurisphaera ohwakuensis.</title>
        <authorList>
            <person name="Counts J.A."/>
            <person name="Kelly R.M."/>
        </authorList>
    </citation>
    <scope>NUCLEOTIDE SEQUENCE [LARGE SCALE GENOMIC DNA]</scope>
    <source>
        <strain evidence="3 4">TA-1</strain>
    </source>
</reference>
<dbReference type="GeneID" id="42801385"/>
<evidence type="ECO:0000313" key="4">
    <source>
        <dbReference type="Proteomes" id="UP000427373"/>
    </source>
</evidence>
<dbReference type="AlphaFoldDB" id="A0A650CHR8"/>
<evidence type="ECO:0000313" key="3">
    <source>
        <dbReference type="EMBL" id="QGR17319.1"/>
    </source>
</evidence>
<reference evidence="2 5" key="2">
    <citation type="submission" date="2020-08" db="EMBL/GenBank/DDBJ databases">
        <title>Genomic Encyclopedia of Type Strains, Phase IV (KMG-IV): sequencing the most valuable type-strain genomes for metagenomic binning, comparative biology and taxonomic classification.</title>
        <authorList>
            <person name="Goeker M."/>
        </authorList>
    </citation>
    <scope>NUCLEOTIDE SEQUENCE [LARGE SCALE GENOMIC DNA]</scope>
    <source>
        <strain evidence="2 5">DSM 12421</strain>
    </source>
</reference>
<dbReference type="Pfam" id="PF06157">
    <property type="entry name" value="DUF973"/>
    <property type="match status" value="1"/>
</dbReference>
<keyword evidence="1" id="KW-1133">Transmembrane helix</keyword>
<keyword evidence="1" id="KW-0472">Membrane</keyword>
<evidence type="ECO:0000256" key="1">
    <source>
        <dbReference type="SAM" id="Phobius"/>
    </source>
</evidence>
<feature type="transmembrane region" description="Helical" evidence="1">
    <location>
        <begin position="177"/>
        <end position="202"/>
    </location>
</feature>
<proteinExistence type="predicted"/>
<protein>
    <submittedName>
        <fullName evidence="3">DUF973 family protein</fullName>
    </submittedName>
    <submittedName>
        <fullName evidence="2">Putative membrane protein</fullName>
    </submittedName>
</protein>
<feature type="transmembrane region" description="Helical" evidence="1">
    <location>
        <begin position="52"/>
        <end position="72"/>
    </location>
</feature>
<dbReference type="InterPro" id="IPR009321">
    <property type="entry name" value="DUF973"/>
</dbReference>
<keyword evidence="1" id="KW-0812">Transmembrane</keyword>
<dbReference type="RefSeq" id="WP_156014808.1">
    <property type="nucleotide sequence ID" value="NZ_CP045484.1"/>
</dbReference>
<feature type="transmembrane region" description="Helical" evidence="1">
    <location>
        <begin position="92"/>
        <end position="120"/>
    </location>
</feature>
<evidence type="ECO:0000313" key="2">
    <source>
        <dbReference type="EMBL" id="MBB5254671.1"/>
    </source>
</evidence>
<evidence type="ECO:0000313" key="5">
    <source>
        <dbReference type="Proteomes" id="UP000582213"/>
    </source>
</evidence>
<dbReference type="Proteomes" id="UP000427373">
    <property type="component" value="Chromosome"/>
</dbReference>
<feature type="transmembrane region" description="Helical" evidence="1">
    <location>
        <begin position="18"/>
        <end position="40"/>
    </location>
</feature>
<gene>
    <name evidence="3" type="ORF">D1869_09035</name>
    <name evidence="2" type="ORF">HNQ62_002445</name>
</gene>
<dbReference type="KEGG" id="soh:D1869_09035"/>
<dbReference type="OrthoDB" id="44187at2157"/>
<organism evidence="3 4">
    <name type="scientific">Sulfurisphaera ohwakuensis</name>
    <dbReference type="NCBI Taxonomy" id="69656"/>
    <lineage>
        <taxon>Archaea</taxon>
        <taxon>Thermoproteota</taxon>
        <taxon>Thermoprotei</taxon>
        <taxon>Sulfolobales</taxon>
        <taxon>Sulfolobaceae</taxon>
        <taxon>Sulfurisphaera</taxon>
    </lineage>
</organism>
<name>A0A650CHR8_SULOH</name>
<dbReference type="Proteomes" id="UP000582213">
    <property type="component" value="Unassembled WGS sequence"/>
</dbReference>
<keyword evidence="4" id="KW-1185">Reference proteome</keyword>
<dbReference type="EMBL" id="JACHFY010000021">
    <property type="protein sequence ID" value="MBB5254671.1"/>
    <property type="molecule type" value="Genomic_DNA"/>
</dbReference>
<sequence length="318" mass="33755">MAQQNIEILGLEKLRDGALYYIIVSLLGIILGILTLGVSFSLTRITSSITTVLILGLISSLITLPLVILSFYRTKEGFSILVSTGKDLGNGITGTILILIGIVIGFIGTLVTVISILPLLSKQALPSILPSLVGGVIVVFIGGIIGLIGYILLALAYRRTGEIYLNDDLKNAGLLMIIGSVIGLIVSVVGYILILISFILVYSGLGNLIKRLSQTTSQLVQLQSSIGPISQVGIGSLRSNGIALVTINSQYPLQIISALLLGTNYTTSDISPNTLNIGFNTITINFRTSLSLMTGNIYYIQLTLSNGQTLTVAVIYQP</sequence>